<reference evidence="2 3" key="1">
    <citation type="journal article" date="2019" name="Sci. Rep.">
        <title>Nanopore sequencing improves the draft genome of the human pathogenic amoeba Naegleria fowleri.</title>
        <authorList>
            <person name="Liechti N."/>
            <person name="Schurch N."/>
            <person name="Bruggmann R."/>
            <person name="Wittwer M."/>
        </authorList>
    </citation>
    <scope>NUCLEOTIDE SEQUENCE [LARGE SCALE GENOMIC DNA]</scope>
    <source>
        <strain evidence="2 3">ATCC 30894</strain>
    </source>
</reference>
<comment type="caution">
    <text evidence="2">The sequence shown here is derived from an EMBL/GenBank/DDBJ whole genome shotgun (WGS) entry which is preliminary data.</text>
</comment>
<evidence type="ECO:0000313" key="2">
    <source>
        <dbReference type="EMBL" id="KAF0979853.1"/>
    </source>
</evidence>
<name>A0A6A5BPA5_NAEFO</name>
<gene>
    <name evidence="2" type="ORF">FDP41_001006</name>
</gene>
<dbReference type="VEuPathDB" id="AmoebaDB:NfTy_050010"/>
<sequence length="361" mass="42075">MSSGEHSLVAFIQSLWNDPTLSDFEIRIQCKQQTSSKCYCSLVFKKEENDDHCPSTAFHVHQLVLQQSPIFAKYFRCDEYHNKFYIFQCDGCDEMERLMASVEFAFKLVYGYSFTELLNRFCSSVVAVEKVIDLLMEFQFYHVLRDVVNDLKQEMNSTVESAPETVSLISTRWMTLWRTFFRLKLKYCNHQQEIDQFLQSIMAHWSCVLNVALNEEPGNSLCEHRLDSLVKELSCEELEAFLNQIPFDMWNTVKITDLLLAWMKSDIPNRASKVGHVLNAIKHKMQCFIFSKDHPPVPTISGFANKLNPKVPPPPPTLSRSFQQQPQRFPQSVIDIINPPHSKHPLLMEENSDDDDWDDDW</sequence>
<dbReference type="Proteomes" id="UP000444721">
    <property type="component" value="Unassembled WGS sequence"/>
</dbReference>
<dbReference type="VEuPathDB" id="AmoebaDB:NF0013650"/>
<dbReference type="GeneID" id="68108224"/>
<protein>
    <recommendedName>
        <fullName evidence="4">BTB domain-containing protein</fullName>
    </recommendedName>
</protein>
<keyword evidence="3" id="KW-1185">Reference proteome</keyword>
<evidence type="ECO:0000256" key="1">
    <source>
        <dbReference type="SAM" id="MobiDB-lite"/>
    </source>
</evidence>
<dbReference type="RefSeq" id="XP_044564566.1">
    <property type="nucleotide sequence ID" value="XM_044700317.1"/>
</dbReference>
<accession>A0A6A5BPA5</accession>
<evidence type="ECO:0000313" key="3">
    <source>
        <dbReference type="Proteomes" id="UP000444721"/>
    </source>
</evidence>
<dbReference type="VEuPathDB" id="AmoebaDB:FDP41_001006"/>
<dbReference type="OrthoDB" id="10450353at2759"/>
<feature type="compositionally biased region" description="Acidic residues" evidence="1">
    <location>
        <begin position="350"/>
        <end position="361"/>
    </location>
</feature>
<organism evidence="2 3">
    <name type="scientific">Naegleria fowleri</name>
    <name type="common">Brain eating amoeba</name>
    <dbReference type="NCBI Taxonomy" id="5763"/>
    <lineage>
        <taxon>Eukaryota</taxon>
        <taxon>Discoba</taxon>
        <taxon>Heterolobosea</taxon>
        <taxon>Tetramitia</taxon>
        <taxon>Eutetramitia</taxon>
        <taxon>Vahlkampfiidae</taxon>
        <taxon>Naegleria</taxon>
    </lineage>
</organism>
<proteinExistence type="predicted"/>
<feature type="region of interest" description="Disordered" evidence="1">
    <location>
        <begin position="339"/>
        <end position="361"/>
    </location>
</feature>
<dbReference type="EMBL" id="VFQX01000022">
    <property type="protein sequence ID" value="KAF0979853.1"/>
    <property type="molecule type" value="Genomic_DNA"/>
</dbReference>
<evidence type="ECO:0008006" key="4">
    <source>
        <dbReference type="Google" id="ProtNLM"/>
    </source>
</evidence>
<dbReference type="AlphaFoldDB" id="A0A6A5BPA5"/>